<proteinExistence type="predicted"/>
<dbReference type="Gene3D" id="1.20.58.900">
    <property type="match status" value="1"/>
</dbReference>
<protein>
    <submittedName>
        <fullName evidence="1">Uncharacterized protein</fullName>
    </submittedName>
</protein>
<accession>A0A6L2PN41</accession>
<dbReference type="Proteomes" id="UP000502823">
    <property type="component" value="Unassembled WGS sequence"/>
</dbReference>
<reference evidence="2" key="1">
    <citation type="submission" date="2020-01" db="EMBL/GenBank/DDBJ databases">
        <title>Draft genome sequence of the Termite Coptotermes fromosanus.</title>
        <authorList>
            <person name="Itakura S."/>
            <person name="Yosikawa Y."/>
            <person name="Umezawa K."/>
        </authorList>
    </citation>
    <scope>NUCLEOTIDE SEQUENCE [LARGE SCALE GENOMIC DNA]</scope>
</reference>
<dbReference type="OrthoDB" id="6736530at2759"/>
<dbReference type="InParanoid" id="A0A6L2PN41"/>
<comment type="caution">
    <text evidence="1">The sequence shown here is derived from an EMBL/GenBank/DDBJ whole genome shotgun (WGS) entry which is preliminary data.</text>
</comment>
<dbReference type="EMBL" id="BLKM01011353">
    <property type="protein sequence ID" value="GFG32930.1"/>
    <property type="molecule type" value="Genomic_DNA"/>
</dbReference>
<name>A0A6L2PN41_COPFO</name>
<sequence>MSKEEFHHQEEYRQLLQSLKGTVEGLLISQVSNVWDIYGGLNRLHSAVEKIFKHGCRVFNHDVRF</sequence>
<dbReference type="InterPro" id="IPR037213">
    <property type="entry name" value="Run_dom_sf"/>
</dbReference>
<keyword evidence="2" id="KW-1185">Reference proteome</keyword>
<dbReference type="AlphaFoldDB" id="A0A6L2PN41"/>
<organism evidence="1 2">
    <name type="scientific">Coptotermes formosanus</name>
    <name type="common">Formosan subterranean termite</name>
    <dbReference type="NCBI Taxonomy" id="36987"/>
    <lineage>
        <taxon>Eukaryota</taxon>
        <taxon>Metazoa</taxon>
        <taxon>Ecdysozoa</taxon>
        <taxon>Arthropoda</taxon>
        <taxon>Hexapoda</taxon>
        <taxon>Insecta</taxon>
        <taxon>Pterygota</taxon>
        <taxon>Neoptera</taxon>
        <taxon>Polyneoptera</taxon>
        <taxon>Dictyoptera</taxon>
        <taxon>Blattodea</taxon>
        <taxon>Blattoidea</taxon>
        <taxon>Termitoidae</taxon>
        <taxon>Rhinotermitidae</taxon>
        <taxon>Coptotermes</taxon>
    </lineage>
</organism>
<evidence type="ECO:0000313" key="2">
    <source>
        <dbReference type="Proteomes" id="UP000502823"/>
    </source>
</evidence>
<gene>
    <name evidence="1" type="ORF">Cfor_02579</name>
</gene>
<dbReference type="SUPFAM" id="SSF140741">
    <property type="entry name" value="RUN domain-like"/>
    <property type="match status" value="1"/>
</dbReference>
<evidence type="ECO:0000313" key="1">
    <source>
        <dbReference type="EMBL" id="GFG32930.1"/>
    </source>
</evidence>